<evidence type="ECO:0000256" key="3">
    <source>
        <dbReference type="ARBA" id="ARBA00022989"/>
    </source>
</evidence>
<dbReference type="Gene3D" id="1.20.1250.20">
    <property type="entry name" value="MFS general substrate transporter like domains"/>
    <property type="match status" value="1"/>
</dbReference>
<dbReference type="InterPro" id="IPR036259">
    <property type="entry name" value="MFS_trans_sf"/>
</dbReference>
<name>A0A9C6U265_FRAOC</name>
<accession>A0A9C6U265</accession>
<feature type="transmembrane region" description="Helical" evidence="6">
    <location>
        <begin position="167"/>
        <end position="186"/>
    </location>
</feature>
<feature type="transmembrane region" description="Helical" evidence="6">
    <location>
        <begin position="50"/>
        <end position="71"/>
    </location>
</feature>
<keyword evidence="2 6" id="KW-0812">Transmembrane</keyword>
<dbReference type="OrthoDB" id="2261376at2759"/>
<evidence type="ECO:0000256" key="2">
    <source>
        <dbReference type="ARBA" id="ARBA00022692"/>
    </source>
</evidence>
<evidence type="ECO:0000256" key="6">
    <source>
        <dbReference type="SAM" id="Phobius"/>
    </source>
</evidence>
<protein>
    <submittedName>
        <fullName evidence="8">Organic cation transporter protein-like</fullName>
    </submittedName>
</protein>
<keyword evidence="3 6" id="KW-1133">Transmembrane helix</keyword>
<feature type="transmembrane region" description="Helical" evidence="6">
    <location>
        <begin position="103"/>
        <end position="126"/>
    </location>
</feature>
<organism evidence="7 8">
    <name type="scientific">Frankliniella occidentalis</name>
    <name type="common">Western flower thrips</name>
    <name type="synonym">Euthrips occidentalis</name>
    <dbReference type="NCBI Taxonomy" id="133901"/>
    <lineage>
        <taxon>Eukaryota</taxon>
        <taxon>Metazoa</taxon>
        <taxon>Ecdysozoa</taxon>
        <taxon>Arthropoda</taxon>
        <taxon>Hexapoda</taxon>
        <taxon>Insecta</taxon>
        <taxon>Pterygota</taxon>
        <taxon>Neoptera</taxon>
        <taxon>Paraneoptera</taxon>
        <taxon>Thysanoptera</taxon>
        <taxon>Terebrantia</taxon>
        <taxon>Thripoidea</taxon>
        <taxon>Thripidae</taxon>
        <taxon>Frankliniella</taxon>
    </lineage>
</organism>
<dbReference type="InterPro" id="IPR005828">
    <property type="entry name" value="MFS_sugar_transport-like"/>
</dbReference>
<proteinExistence type="predicted"/>
<dbReference type="AlphaFoldDB" id="A0A9C6U265"/>
<dbReference type="KEGG" id="foc:113209668"/>
<evidence type="ECO:0000313" key="8">
    <source>
        <dbReference type="RefSeq" id="XP_052124750.1"/>
    </source>
</evidence>
<feature type="transmembrane region" description="Helical" evidence="6">
    <location>
        <begin position="78"/>
        <end position="97"/>
    </location>
</feature>
<dbReference type="PANTHER" id="PTHR24064">
    <property type="entry name" value="SOLUTE CARRIER FAMILY 22 MEMBER"/>
    <property type="match status" value="1"/>
</dbReference>
<keyword evidence="4 6" id="KW-0472">Membrane</keyword>
<reference evidence="8" key="1">
    <citation type="submission" date="2025-08" db="UniProtKB">
        <authorList>
            <consortium name="RefSeq"/>
        </authorList>
    </citation>
    <scope>IDENTIFICATION</scope>
    <source>
        <tissue evidence="8">Whole organism</tissue>
    </source>
</reference>
<dbReference type="GO" id="GO:0016020">
    <property type="term" value="C:membrane"/>
    <property type="evidence" value="ECO:0007669"/>
    <property type="project" value="UniProtKB-SubCell"/>
</dbReference>
<feature type="transmembrane region" description="Helical" evidence="6">
    <location>
        <begin position="21"/>
        <end position="38"/>
    </location>
</feature>
<sequence length="237" mass="25353">MASALDTLIRLFGSRTLSLRFANCCYCWMANCFVYFGLLLNTVTLSGDQYVNFILSGLLEVPANLLVLWLQDYAGRRWPVAGALVVSGVCCLAVLGVPADQPVLSVALYMLGRFAVTISFNVIYVISAEMFPTNIRSSMLNICSSFGTVGLVLAPQTPLLATVSESLPLTLFGVVSLSSGLLALLFPETTGRPLPETLDEAESLGAAVDRAAQRPGGGATGSRPRARKNTSMYERLS</sequence>
<dbReference type="Proteomes" id="UP000504606">
    <property type="component" value="Unplaced"/>
</dbReference>
<keyword evidence="7" id="KW-1185">Reference proteome</keyword>
<dbReference type="SUPFAM" id="SSF103473">
    <property type="entry name" value="MFS general substrate transporter"/>
    <property type="match status" value="1"/>
</dbReference>
<evidence type="ECO:0000313" key="7">
    <source>
        <dbReference type="Proteomes" id="UP000504606"/>
    </source>
</evidence>
<dbReference type="Pfam" id="PF00083">
    <property type="entry name" value="Sugar_tr"/>
    <property type="match status" value="1"/>
</dbReference>
<feature type="region of interest" description="Disordered" evidence="5">
    <location>
        <begin position="208"/>
        <end position="237"/>
    </location>
</feature>
<dbReference type="RefSeq" id="XP_052124750.1">
    <property type="nucleotide sequence ID" value="XM_052268790.1"/>
</dbReference>
<dbReference type="GO" id="GO:0022857">
    <property type="term" value="F:transmembrane transporter activity"/>
    <property type="evidence" value="ECO:0007669"/>
    <property type="project" value="InterPro"/>
</dbReference>
<dbReference type="GeneID" id="113209668"/>
<feature type="transmembrane region" description="Helical" evidence="6">
    <location>
        <begin position="138"/>
        <end position="155"/>
    </location>
</feature>
<comment type="subcellular location">
    <subcellularLocation>
        <location evidence="1">Membrane</location>
        <topology evidence="1">Multi-pass membrane protein</topology>
    </subcellularLocation>
</comment>
<evidence type="ECO:0000256" key="4">
    <source>
        <dbReference type="ARBA" id="ARBA00023136"/>
    </source>
</evidence>
<evidence type="ECO:0000256" key="1">
    <source>
        <dbReference type="ARBA" id="ARBA00004141"/>
    </source>
</evidence>
<evidence type="ECO:0000256" key="5">
    <source>
        <dbReference type="SAM" id="MobiDB-lite"/>
    </source>
</evidence>
<gene>
    <name evidence="8" type="primary">LOC113209668</name>
</gene>